<gene>
    <name evidence="5" type="ORF">VP1G_00708</name>
</gene>
<feature type="domain" description="Carboxylesterase type B" evidence="4">
    <location>
        <begin position="44"/>
        <end position="534"/>
    </location>
</feature>
<comment type="similarity">
    <text evidence="1 3">Belongs to the type-B carboxylesterase/lipase family.</text>
</comment>
<dbReference type="SUPFAM" id="SSF53474">
    <property type="entry name" value="alpha/beta-Hydrolases"/>
    <property type="match status" value="1"/>
</dbReference>
<evidence type="ECO:0000313" key="6">
    <source>
        <dbReference type="Proteomes" id="UP000078576"/>
    </source>
</evidence>
<dbReference type="Pfam" id="PF00135">
    <property type="entry name" value="COesterase"/>
    <property type="match status" value="1"/>
</dbReference>
<feature type="chain" id="PRO_5008443761" description="Carboxylic ester hydrolase" evidence="3">
    <location>
        <begin position="23"/>
        <end position="611"/>
    </location>
</feature>
<name>A0A194UNF9_CYTMA</name>
<keyword evidence="6" id="KW-1185">Reference proteome</keyword>
<protein>
    <recommendedName>
        <fullName evidence="3">Carboxylic ester hydrolase</fullName>
        <ecNumber evidence="3">3.1.1.-</ecNumber>
    </recommendedName>
</protein>
<accession>A0A194UNF9</accession>
<dbReference type="PROSITE" id="PS00122">
    <property type="entry name" value="CARBOXYLESTERASE_B_1"/>
    <property type="match status" value="1"/>
</dbReference>
<keyword evidence="3" id="KW-0732">Signal</keyword>
<dbReference type="GO" id="GO:0016787">
    <property type="term" value="F:hydrolase activity"/>
    <property type="evidence" value="ECO:0007669"/>
    <property type="project" value="UniProtKB-KW"/>
</dbReference>
<proteinExistence type="inferred from homology"/>
<organism evidence="5 6">
    <name type="scientific">Cytospora mali</name>
    <name type="common">Apple Valsa canker fungus</name>
    <name type="synonym">Valsa mali</name>
    <dbReference type="NCBI Taxonomy" id="578113"/>
    <lineage>
        <taxon>Eukaryota</taxon>
        <taxon>Fungi</taxon>
        <taxon>Dikarya</taxon>
        <taxon>Ascomycota</taxon>
        <taxon>Pezizomycotina</taxon>
        <taxon>Sordariomycetes</taxon>
        <taxon>Sordariomycetidae</taxon>
        <taxon>Diaporthales</taxon>
        <taxon>Cytosporaceae</taxon>
        <taxon>Cytospora</taxon>
    </lineage>
</organism>
<sequence length="611" mass="66427">MLSRLMLLSLLGLCASALESRAASPIVVDPSSNITYVGLHTINGTIEKFLNIPYGADTSGPGRFANPRPAVIPPGSVINASAEGPVCPQVSEGGFVYMTNSTWFSEDCLRLKVARPAGVQAGDKLPVLVWIYGGSLWNGNINERTNEPDGLIVQSVANGLPVVFVAMNHRLNVFGFAQNDELNATNSLNVGLKDQRLALEWVQENIEQFGGDPDRVTVFGQSSGGLSATLQILAYGGIKPSPFHGALMQSTVLETNITSSITRDTFAEVASLAGCAVEGNAQGRSTIECLRGLTMDELWNATEAAYDVKVDGTDGDIWLPCVDGTFLPAAPSELVRSGNFTQMPIVLGWARNDAALFKPLTIEKDSDTRDFLGSLYPYLSNETFEVLMKLYPVSDFPTNIVANRSAEHYRSSQILRDVLFTCPSFYFGHAMATKYRETSSSNIPVYIYEQNQTILTPYLESVDGPGHGVIHTSELAYVFGNFTPYEHTWPPNLIQPSAADHQLLQQMSRSWSTFATLGQPSLGSKKTLQGWEPAYGVGDDMMDASVYVVGGPNPGMSTLDGENANADVAGQRLRERCGFLNEEDVIRQLRYYAVPPLYISPDLDSSTQKVL</sequence>
<dbReference type="OrthoDB" id="408631at2759"/>
<dbReference type="Proteomes" id="UP000078576">
    <property type="component" value="Unassembled WGS sequence"/>
</dbReference>
<dbReference type="Gene3D" id="3.40.50.1820">
    <property type="entry name" value="alpha/beta hydrolase"/>
    <property type="match status" value="1"/>
</dbReference>
<evidence type="ECO:0000256" key="1">
    <source>
        <dbReference type="ARBA" id="ARBA00005964"/>
    </source>
</evidence>
<dbReference type="InterPro" id="IPR029058">
    <property type="entry name" value="AB_hydrolase_fold"/>
</dbReference>
<evidence type="ECO:0000256" key="3">
    <source>
        <dbReference type="RuleBase" id="RU361235"/>
    </source>
</evidence>
<dbReference type="EMBL" id="KN714668">
    <property type="protein sequence ID" value="KUI53199.1"/>
    <property type="molecule type" value="Genomic_DNA"/>
</dbReference>
<evidence type="ECO:0000313" key="5">
    <source>
        <dbReference type="EMBL" id="KUI53199.1"/>
    </source>
</evidence>
<dbReference type="EC" id="3.1.1.-" evidence="3"/>
<evidence type="ECO:0000259" key="4">
    <source>
        <dbReference type="Pfam" id="PF00135"/>
    </source>
</evidence>
<dbReference type="InterPro" id="IPR002018">
    <property type="entry name" value="CarbesteraseB"/>
</dbReference>
<dbReference type="InterPro" id="IPR019826">
    <property type="entry name" value="Carboxylesterase_B_AS"/>
</dbReference>
<dbReference type="InterPro" id="IPR050309">
    <property type="entry name" value="Type-B_Carboxylest/Lipase"/>
</dbReference>
<reference evidence="6" key="1">
    <citation type="submission" date="2014-12" db="EMBL/GenBank/DDBJ databases">
        <title>Genome Sequence of Valsa Canker Pathogens Uncovers a Specific Adaption of Colonization on Woody Bark.</title>
        <authorList>
            <person name="Yin Z."/>
            <person name="Liu H."/>
            <person name="Gao X."/>
            <person name="Li Z."/>
            <person name="Song N."/>
            <person name="Ke X."/>
            <person name="Dai Q."/>
            <person name="Wu Y."/>
            <person name="Sun Y."/>
            <person name="Xu J.-R."/>
            <person name="Kang Z.K."/>
            <person name="Wang L."/>
            <person name="Huang L."/>
        </authorList>
    </citation>
    <scope>NUCLEOTIDE SEQUENCE [LARGE SCALE GENOMIC DNA]</scope>
    <source>
        <strain evidence="6">SXYL134</strain>
    </source>
</reference>
<dbReference type="PANTHER" id="PTHR11559">
    <property type="entry name" value="CARBOXYLESTERASE"/>
    <property type="match status" value="1"/>
</dbReference>
<feature type="signal peptide" evidence="3">
    <location>
        <begin position="1"/>
        <end position="22"/>
    </location>
</feature>
<dbReference type="AlphaFoldDB" id="A0A194UNF9"/>
<keyword evidence="2 3" id="KW-0378">Hydrolase</keyword>
<evidence type="ECO:0000256" key="2">
    <source>
        <dbReference type="ARBA" id="ARBA00022801"/>
    </source>
</evidence>
<dbReference type="STRING" id="694573.A0A194UNF9"/>